<evidence type="ECO:0000313" key="1">
    <source>
        <dbReference type="EMBL" id="OGC49412.1"/>
    </source>
</evidence>
<dbReference type="EMBL" id="MEUT01000051">
    <property type="protein sequence ID" value="OGC49412.1"/>
    <property type="molecule type" value="Genomic_DNA"/>
</dbReference>
<sequence length="115" mass="13451">MDEREATEALFDTAIEIAQTPRLRGNLSGLRRRLIDVTNQIKKGGEPDWYNRAEDLRAQLIEILSQHLMSVEDQPEFRGRPDLLAIMYGQVPEHLETWNREWESKIVPKIKALRK</sequence>
<evidence type="ECO:0000313" key="2">
    <source>
        <dbReference type="Proteomes" id="UP000177371"/>
    </source>
</evidence>
<proteinExistence type="predicted"/>
<name>A0A1F4UWW9_UNCKA</name>
<reference evidence="1 2" key="1">
    <citation type="journal article" date="2016" name="Nat. Commun.">
        <title>Thousands of microbial genomes shed light on interconnected biogeochemical processes in an aquifer system.</title>
        <authorList>
            <person name="Anantharaman K."/>
            <person name="Brown C.T."/>
            <person name="Hug L.A."/>
            <person name="Sharon I."/>
            <person name="Castelle C.J."/>
            <person name="Probst A.J."/>
            <person name="Thomas B.C."/>
            <person name="Singh A."/>
            <person name="Wilkins M.J."/>
            <person name="Karaoz U."/>
            <person name="Brodie E.L."/>
            <person name="Williams K.H."/>
            <person name="Hubbard S.S."/>
            <person name="Banfield J.F."/>
        </authorList>
    </citation>
    <scope>NUCLEOTIDE SEQUENCE [LARGE SCALE GENOMIC DNA]</scope>
</reference>
<organism evidence="1 2">
    <name type="scientific">candidate division WWE3 bacterium RBG_16_37_10</name>
    <dbReference type="NCBI Taxonomy" id="1802610"/>
    <lineage>
        <taxon>Bacteria</taxon>
        <taxon>Katanobacteria</taxon>
    </lineage>
</organism>
<gene>
    <name evidence="1" type="ORF">A2W32_04445</name>
</gene>
<dbReference type="Proteomes" id="UP000177371">
    <property type="component" value="Unassembled WGS sequence"/>
</dbReference>
<dbReference type="AlphaFoldDB" id="A0A1F4UWW9"/>
<accession>A0A1F4UWW9</accession>
<comment type="caution">
    <text evidence="1">The sequence shown here is derived from an EMBL/GenBank/DDBJ whole genome shotgun (WGS) entry which is preliminary data.</text>
</comment>
<protein>
    <submittedName>
        <fullName evidence="1">Uncharacterized protein</fullName>
    </submittedName>
</protein>